<dbReference type="VEuPathDB" id="FungiDB:An05g01260"/>
<proteinExistence type="predicted"/>
<dbReference type="SMART" id="SM00256">
    <property type="entry name" value="FBOX"/>
    <property type="match status" value="1"/>
</dbReference>
<evidence type="ECO:0000259" key="2">
    <source>
        <dbReference type="SMART" id="SM00256"/>
    </source>
</evidence>
<reference evidence="3" key="2">
    <citation type="submission" date="2025-08" db="UniProtKB">
        <authorList>
            <consortium name="RefSeq"/>
        </authorList>
    </citation>
    <scope>IDENTIFICATION</scope>
</reference>
<dbReference type="CDD" id="cd09917">
    <property type="entry name" value="F-box_SF"/>
    <property type="match status" value="1"/>
</dbReference>
<dbReference type="InterPro" id="IPR036047">
    <property type="entry name" value="F-box-like_dom_sf"/>
</dbReference>
<dbReference type="AlphaFoldDB" id="A0AAJ8BN90"/>
<reference evidence="3" key="1">
    <citation type="submission" date="2025-02" db="EMBL/GenBank/DDBJ databases">
        <authorList>
            <consortium name="NCBI Genome Project"/>
        </authorList>
    </citation>
    <scope>NUCLEOTIDE SEQUENCE</scope>
</reference>
<name>A0AAJ8BN90_ASPNG</name>
<sequence length="396" mass="45278">MTTTEQTTMTAPKPTTEPTPTPKMDTVFSITELVEYILLRFDIFDLMRAQLVCRQWRTLITTRGPLRTALFYEFPHPYPTEPAFNPLIRYLLPVIYPAPDTTKHTSPIFMPEDIQTMRLGNDTAYHKAVFRPEASWRRMRPMNIPCRVRKVVSLTVEGDQDPAKNLMVYDKEAGQDPVLGATMDLVWDVLLHVLGRWPTNGMAVEWRPVREGSGEWDNNWTDGVSDGEKERLRAPYECSFVSSTPDPLFGKCDWEKFTFVRVKPPVRMKTTAREYLGMKNQYALDKFDSKVWGPDLPPKFAHRGDWKWVNDDGTDGVLWDQGEGGQQNDDDGIRPVEDENDSGTEWSWDEVKEPLSSTGGAEYADNTGLLEYSLGLCDNDLLEIRSGLPGLIMEWL</sequence>
<dbReference type="SUPFAM" id="SSF81383">
    <property type="entry name" value="F-box domain"/>
    <property type="match status" value="1"/>
</dbReference>
<evidence type="ECO:0000256" key="1">
    <source>
        <dbReference type="SAM" id="MobiDB-lite"/>
    </source>
</evidence>
<dbReference type="RefSeq" id="XP_059600789.1">
    <property type="nucleotide sequence ID" value="XM_059747906.1"/>
</dbReference>
<dbReference type="KEGG" id="ang:An05g01260"/>
<organism evidence="3">
    <name type="scientific">Aspergillus niger</name>
    <dbReference type="NCBI Taxonomy" id="5061"/>
    <lineage>
        <taxon>Eukaryota</taxon>
        <taxon>Fungi</taxon>
        <taxon>Dikarya</taxon>
        <taxon>Ascomycota</taxon>
        <taxon>Pezizomycotina</taxon>
        <taxon>Eurotiomycetes</taxon>
        <taxon>Eurotiomycetidae</taxon>
        <taxon>Eurotiales</taxon>
        <taxon>Aspergillaceae</taxon>
        <taxon>Aspergillus</taxon>
        <taxon>Aspergillus subgen. Circumdati</taxon>
    </lineage>
</organism>
<gene>
    <name evidence="3" type="ORF">An05g01260</name>
</gene>
<protein>
    <recommendedName>
        <fullName evidence="2">F-box domain-containing protein</fullName>
    </recommendedName>
</protein>
<feature type="compositionally biased region" description="Low complexity" evidence="1">
    <location>
        <begin position="1"/>
        <end position="14"/>
    </location>
</feature>
<dbReference type="Pfam" id="PF00646">
    <property type="entry name" value="F-box"/>
    <property type="match status" value="1"/>
</dbReference>
<feature type="region of interest" description="Disordered" evidence="1">
    <location>
        <begin position="1"/>
        <end position="23"/>
    </location>
</feature>
<dbReference type="InterPro" id="IPR001810">
    <property type="entry name" value="F-box_dom"/>
</dbReference>
<evidence type="ECO:0000313" key="3">
    <source>
        <dbReference type="RefSeq" id="XP_059600789.1"/>
    </source>
</evidence>
<feature type="region of interest" description="Disordered" evidence="1">
    <location>
        <begin position="315"/>
        <end position="349"/>
    </location>
</feature>
<dbReference type="Gene3D" id="1.20.1280.50">
    <property type="match status" value="1"/>
</dbReference>
<dbReference type="GeneID" id="84591127"/>
<accession>A0AAJ8BN90</accession>
<feature type="domain" description="F-box" evidence="2">
    <location>
        <begin position="30"/>
        <end position="69"/>
    </location>
</feature>